<protein>
    <submittedName>
        <fullName evidence="1 3">Uncharacterized protein</fullName>
    </submittedName>
</protein>
<dbReference type="SUPFAM" id="SSF74788">
    <property type="entry name" value="Cullin repeat-like"/>
    <property type="match status" value="1"/>
</dbReference>
<evidence type="ECO:0000313" key="3">
    <source>
        <dbReference type="RefSeq" id="XP_033538005.1"/>
    </source>
</evidence>
<name>A0A6G1GEC1_9PEZI</name>
<gene>
    <name evidence="1 3" type="ORF">P152DRAFT_121138</name>
</gene>
<dbReference type="GeneID" id="54414274"/>
<accession>A0A6G1GEC1</accession>
<organism evidence="1">
    <name type="scientific">Eremomyces bilateralis CBS 781.70</name>
    <dbReference type="NCBI Taxonomy" id="1392243"/>
    <lineage>
        <taxon>Eukaryota</taxon>
        <taxon>Fungi</taxon>
        <taxon>Dikarya</taxon>
        <taxon>Ascomycota</taxon>
        <taxon>Pezizomycotina</taxon>
        <taxon>Dothideomycetes</taxon>
        <taxon>Dothideomycetes incertae sedis</taxon>
        <taxon>Eremomycetales</taxon>
        <taxon>Eremomycetaceae</taxon>
        <taxon>Eremomyces</taxon>
    </lineage>
</organism>
<reference evidence="3" key="3">
    <citation type="submission" date="2025-04" db="UniProtKB">
        <authorList>
            <consortium name="RefSeq"/>
        </authorList>
    </citation>
    <scope>IDENTIFICATION</scope>
    <source>
        <strain evidence="3">CBS 781.70</strain>
    </source>
</reference>
<reference evidence="3" key="2">
    <citation type="submission" date="2020-04" db="EMBL/GenBank/DDBJ databases">
        <authorList>
            <consortium name="NCBI Genome Project"/>
        </authorList>
    </citation>
    <scope>NUCLEOTIDE SEQUENCE</scope>
    <source>
        <strain evidence="3">CBS 781.70</strain>
    </source>
</reference>
<dbReference type="InterPro" id="IPR016159">
    <property type="entry name" value="Cullin_repeat-like_dom_sf"/>
</dbReference>
<sequence length="105" mass="12717">MWSRDREPEDIHNYMEAYCAVYSYCTRLRPRYLHTFRGDIVNWTTELLYYCLEDHFKQQLAEVCAAVKHLNWPENLEFYTRTGSKGNREASFNMKRNINILSNIR</sequence>
<evidence type="ECO:0000313" key="2">
    <source>
        <dbReference type="Proteomes" id="UP000504638"/>
    </source>
</evidence>
<keyword evidence="2" id="KW-1185">Reference proteome</keyword>
<reference evidence="1 3" key="1">
    <citation type="submission" date="2020-01" db="EMBL/GenBank/DDBJ databases">
        <authorList>
            <consortium name="DOE Joint Genome Institute"/>
            <person name="Haridas S."/>
            <person name="Albert R."/>
            <person name="Binder M."/>
            <person name="Bloem J."/>
            <person name="Labutti K."/>
            <person name="Salamov A."/>
            <person name="Andreopoulos B."/>
            <person name="Baker S.E."/>
            <person name="Barry K."/>
            <person name="Bills G."/>
            <person name="Bluhm B.H."/>
            <person name="Cannon C."/>
            <person name="Castanera R."/>
            <person name="Culley D.E."/>
            <person name="Daum C."/>
            <person name="Ezra D."/>
            <person name="Gonzalez J.B."/>
            <person name="Henrissat B."/>
            <person name="Kuo A."/>
            <person name="Liang C."/>
            <person name="Lipzen A."/>
            <person name="Lutzoni F."/>
            <person name="Magnuson J."/>
            <person name="Mondo S."/>
            <person name="Nolan M."/>
            <person name="Ohm R."/>
            <person name="Pangilinan J."/>
            <person name="Park H.-J."/>
            <person name="Ramirez L."/>
            <person name="Alfaro M."/>
            <person name="Sun H."/>
            <person name="Tritt A."/>
            <person name="Yoshinaga Y."/>
            <person name="Zwiers L.-H."/>
            <person name="Turgeon B.G."/>
            <person name="Goodwin S.B."/>
            <person name="Spatafora J.W."/>
            <person name="Crous P.W."/>
            <person name="Grigoriev I.V."/>
        </authorList>
    </citation>
    <scope>NUCLEOTIDE SEQUENCE</scope>
    <source>
        <strain evidence="1 3">CBS 781.70</strain>
    </source>
</reference>
<proteinExistence type="predicted"/>
<dbReference type="AlphaFoldDB" id="A0A6G1GEC1"/>
<dbReference type="EMBL" id="ML975150">
    <property type="protein sequence ID" value="KAF1816374.1"/>
    <property type="molecule type" value="Genomic_DNA"/>
</dbReference>
<dbReference type="RefSeq" id="XP_033538005.1">
    <property type="nucleotide sequence ID" value="XM_033673704.1"/>
</dbReference>
<dbReference type="Gene3D" id="1.20.1310.10">
    <property type="entry name" value="Cullin Repeats"/>
    <property type="match status" value="1"/>
</dbReference>
<evidence type="ECO:0000313" key="1">
    <source>
        <dbReference type="EMBL" id="KAF1816374.1"/>
    </source>
</evidence>
<dbReference type="Proteomes" id="UP000504638">
    <property type="component" value="Unplaced"/>
</dbReference>